<accession>A0A4R5TNS4</accession>
<evidence type="ECO:0000259" key="7">
    <source>
        <dbReference type="Pfam" id="PF00082"/>
    </source>
</evidence>
<dbReference type="InterPro" id="IPR050131">
    <property type="entry name" value="Peptidase_S8_subtilisin-like"/>
</dbReference>
<evidence type="ECO:0000313" key="9">
    <source>
        <dbReference type="EMBL" id="TDK24043.1"/>
    </source>
</evidence>
<evidence type="ECO:0000259" key="8">
    <source>
        <dbReference type="Pfam" id="PF05922"/>
    </source>
</evidence>
<dbReference type="PROSITE" id="PS00138">
    <property type="entry name" value="SUBTILASE_SER"/>
    <property type="match status" value="1"/>
</dbReference>
<sequence length="421" mass="41867">MNASRIVGTILTALLAVTLGPWPAGGVEPSDPAPAGPVIVILNQSVDADQVSAEHAQASGIQPDIVYSSAFQGYSAVLSEAQALQLQADPRVSGILPDRPVAAPQIGAVENPPQPAQLVSNGVKRVGALGSPTAKIDGIDERVDADIAVLDTGLQSDHPDLNVVGGADCAPGDGHEDVVGHGTMVGGLAAALDNGIGRVGAAPGARLWAVRVADPQGIITDSSLLCGLDWVTANAATVDVANLSLGGPLRGYDIDCAPPNENLILEAVCAATTAGVTVVAAAGNEARDAGFVEPAAFSSVISVSAMSDTDGQPGGTGPADACIPGETDDSLASFSNFGPSVDITAPGTCLSSTYIGSQYAVSSGTSFSAPLVAGGAALLLANNPGAPPEQVRGALVSSGEPGPLLNDLDGFPEPILNVSRF</sequence>
<dbReference type="SUPFAM" id="SSF54897">
    <property type="entry name" value="Protease propeptides/inhibitors"/>
    <property type="match status" value="1"/>
</dbReference>
<dbReference type="PRINTS" id="PR00723">
    <property type="entry name" value="SUBTILISIN"/>
</dbReference>
<dbReference type="InterPro" id="IPR036852">
    <property type="entry name" value="Peptidase_S8/S53_dom_sf"/>
</dbReference>
<dbReference type="Pfam" id="PF05922">
    <property type="entry name" value="Inhibitor_I9"/>
    <property type="match status" value="1"/>
</dbReference>
<organism evidence="9 10">
    <name type="scientific">Arthrobacter crusticola</name>
    <dbReference type="NCBI Taxonomy" id="2547960"/>
    <lineage>
        <taxon>Bacteria</taxon>
        <taxon>Bacillati</taxon>
        <taxon>Actinomycetota</taxon>
        <taxon>Actinomycetes</taxon>
        <taxon>Micrococcales</taxon>
        <taxon>Micrococcaceae</taxon>
        <taxon>Arthrobacter</taxon>
    </lineage>
</organism>
<name>A0A4R5TNS4_9MICC</name>
<gene>
    <name evidence="9" type="ORF">E2F48_14765</name>
</gene>
<feature type="domain" description="Peptidase S8/S53" evidence="7">
    <location>
        <begin position="147"/>
        <end position="399"/>
    </location>
</feature>
<dbReference type="InterPro" id="IPR023827">
    <property type="entry name" value="Peptidase_S8_Asp-AS"/>
</dbReference>
<reference evidence="9 10" key="1">
    <citation type="submission" date="2019-03" db="EMBL/GenBank/DDBJ databases">
        <title>Arthrobacter sp. nov., an bacterium isolated from biocrust in Mu Us Desert.</title>
        <authorList>
            <person name="Lixiong L."/>
        </authorList>
    </citation>
    <scope>NUCLEOTIDE SEQUENCE [LARGE SCALE GENOMIC DNA]</scope>
    <source>
        <strain evidence="9 10">SLN-3</strain>
    </source>
</reference>
<dbReference type="PROSITE" id="PS00137">
    <property type="entry name" value="SUBTILASE_HIS"/>
    <property type="match status" value="1"/>
</dbReference>
<dbReference type="Gene3D" id="3.30.70.80">
    <property type="entry name" value="Peptidase S8 propeptide/proteinase inhibitor I9"/>
    <property type="match status" value="1"/>
</dbReference>
<feature type="domain" description="Inhibitor I9" evidence="8">
    <location>
        <begin position="63"/>
        <end position="101"/>
    </location>
</feature>
<keyword evidence="4 5" id="KW-0720">Serine protease</keyword>
<dbReference type="GO" id="GO:0006508">
    <property type="term" value="P:proteolysis"/>
    <property type="evidence" value="ECO:0007669"/>
    <property type="project" value="UniProtKB-KW"/>
</dbReference>
<evidence type="ECO:0000256" key="6">
    <source>
        <dbReference type="RuleBase" id="RU003355"/>
    </source>
</evidence>
<feature type="active site" description="Charge relay system" evidence="5">
    <location>
        <position position="366"/>
    </location>
</feature>
<comment type="similarity">
    <text evidence="1 5 6">Belongs to the peptidase S8 family.</text>
</comment>
<keyword evidence="2 5" id="KW-0645">Protease</keyword>
<evidence type="ECO:0000256" key="2">
    <source>
        <dbReference type="ARBA" id="ARBA00022670"/>
    </source>
</evidence>
<dbReference type="EMBL" id="SMTK01000005">
    <property type="protein sequence ID" value="TDK24043.1"/>
    <property type="molecule type" value="Genomic_DNA"/>
</dbReference>
<dbReference type="InterPro" id="IPR023828">
    <property type="entry name" value="Peptidase_S8_Ser-AS"/>
</dbReference>
<dbReference type="PROSITE" id="PS51892">
    <property type="entry name" value="SUBTILASE"/>
    <property type="match status" value="1"/>
</dbReference>
<dbReference type="PANTHER" id="PTHR43806">
    <property type="entry name" value="PEPTIDASE S8"/>
    <property type="match status" value="1"/>
</dbReference>
<dbReference type="GO" id="GO:0004252">
    <property type="term" value="F:serine-type endopeptidase activity"/>
    <property type="evidence" value="ECO:0007669"/>
    <property type="project" value="UniProtKB-UniRule"/>
</dbReference>
<keyword evidence="3 5" id="KW-0378">Hydrolase</keyword>
<evidence type="ECO:0000256" key="4">
    <source>
        <dbReference type="ARBA" id="ARBA00022825"/>
    </source>
</evidence>
<evidence type="ECO:0000256" key="1">
    <source>
        <dbReference type="ARBA" id="ARBA00011073"/>
    </source>
</evidence>
<feature type="active site" description="Charge relay system" evidence="5">
    <location>
        <position position="151"/>
    </location>
</feature>
<dbReference type="AlphaFoldDB" id="A0A4R5TNS4"/>
<dbReference type="InterPro" id="IPR010259">
    <property type="entry name" value="S8pro/Inhibitor_I9"/>
</dbReference>
<feature type="active site" description="Charge relay system" evidence="5">
    <location>
        <position position="181"/>
    </location>
</feature>
<evidence type="ECO:0000256" key="3">
    <source>
        <dbReference type="ARBA" id="ARBA00022801"/>
    </source>
</evidence>
<comment type="caution">
    <text evidence="9">The sequence shown here is derived from an EMBL/GenBank/DDBJ whole genome shotgun (WGS) entry which is preliminary data.</text>
</comment>
<dbReference type="OrthoDB" id="9813435at2"/>
<dbReference type="InterPro" id="IPR037045">
    <property type="entry name" value="S8pro/Inhibitor_I9_sf"/>
</dbReference>
<evidence type="ECO:0000313" key="10">
    <source>
        <dbReference type="Proteomes" id="UP000295411"/>
    </source>
</evidence>
<dbReference type="RefSeq" id="WP_133404727.1">
    <property type="nucleotide sequence ID" value="NZ_SMTK01000005.1"/>
</dbReference>
<dbReference type="Proteomes" id="UP000295411">
    <property type="component" value="Unassembled WGS sequence"/>
</dbReference>
<dbReference type="PANTHER" id="PTHR43806:SF11">
    <property type="entry name" value="CEREVISIN-RELATED"/>
    <property type="match status" value="1"/>
</dbReference>
<dbReference type="Pfam" id="PF00082">
    <property type="entry name" value="Peptidase_S8"/>
    <property type="match status" value="1"/>
</dbReference>
<dbReference type="InterPro" id="IPR022398">
    <property type="entry name" value="Peptidase_S8_His-AS"/>
</dbReference>
<dbReference type="InterPro" id="IPR015500">
    <property type="entry name" value="Peptidase_S8_subtilisin-rel"/>
</dbReference>
<proteinExistence type="inferred from homology"/>
<keyword evidence="10" id="KW-1185">Reference proteome</keyword>
<dbReference type="SUPFAM" id="SSF52743">
    <property type="entry name" value="Subtilisin-like"/>
    <property type="match status" value="1"/>
</dbReference>
<dbReference type="InterPro" id="IPR000209">
    <property type="entry name" value="Peptidase_S8/S53_dom"/>
</dbReference>
<evidence type="ECO:0000256" key="5">
    <source>
        <dbReference type="PROSITE-ProRule" id="PRU01240"/>
    </source>
</evidence>
<protein>
    <submittedName>
        <fullName evidence="9">Peptidase S8</fullName>
    </submittedName>
</protein>
<dbReference type="PROSITE" id="PS00136">
    <property type="entry name" value="SUBTILASE_ASP"/>
    <property type="match status" value="1"/>
</dbReference>
<dbReference type="Gene3D" id="3.40.50.200">
    <property type="entry name" value="Peptidase S8/S53 domain"/>
    <property type="match status" value="1"/>
</dbReference>